<accession>A0A4Y8JWT8</accession>
<protein>
    <submittedName>
        <fullName evidence="2">Uncharacterized protein</fullName>
    </submittedName>
</protein>
<proteinExistence type="predicted"/>
<dbReference type="OrthoDB" id="5073887at2"/>
<evidence type="ECO:0000313" key="3">
    <source>
        <dbReference type="Proteomes" id="UP000297472"/>
    </source>
</evidence>
<feature type="transmembrane region" description="Helical" evidence="1">
    <location>
        <begin position="21"/>
        <end position="38"/>
    </location>
</feature>
<dbReference type="EMBL" id="SOHA01000014">
    <property type="protein sequence ID" value="TFD31520.1"/>
    <property type="molecule type" value="Genomic_DNA"/>
</dbReference>
<feature type="transmembrane region" description="Helical" evidence="1">
    <location>
        <begin position="138"/>
        <end position="162"/>
    </location>
</feature>
<evidence type="ECO:0000256" key="1">
    <source>
        <dbReference type="SAM" id="Phobius"/>
    </source>
</evidence>
<dbReference type="RefSeq" id="WP_134424016.1">
    <property type="nucleotide sequence ID" value="NZ_SOHA01000014.1"/>
</dbReference>
<dbReference type="AlphaFoldDB" id="A0A4Y8JWT8"/>
<evidence type="ECO:0000313" key="2">
    <source>
        <dbReference type="EMBL" id="TFD31520.1"/>
    </source>
</evidence>
<keyword evidence="1" id="KW-1133">Transmembrane helix</keyword>
<sequence length="164" mass="17063">MVSRRSSQVPSRIGAAGAERISAGAYGLLVAASTLIGLGNSSAWTIILVVMITNLVYYATHVFAYSIGDEKVGWTHVRHHLRVSAPMISAAFVPLLTVLALLALGFDTGTATLIGVITATVLLALVAVGGLRLRGIRGWPLLVVAGGTVLLAAVLILAKFLVLH</sequence>
<gene>
    <name evidence="2" type="ORF">E3T49_05775</name>
</gene>
<comment type="caution">
    <text evidence="2">The sequence shown here is derived from an EMBL/GenBank/DDBJ whole genome shotgun (WGS) entry which is preliminary data.</text>
</comment>
<dbReference type="Proteomes" id="UP000297472">
    <property type="component" value="Unassembled WGS sequence"/>
</dbReference>
<keyword evidence="1" id="KW-0472">Membrane</keyword>
<feature type="transmembrane region" description="Helical" evidence="1">
    <location>
        <begin position="44"/>
        <end position="67"/>
    </location>
</feature>
<feature type="transmembrane region" description="Helical" evidence="1">
    <location>
        <begin position="88"/>
        <end position="106"/>
    </location>
</feature>
<feature type="transmembrane region" description="Helical" evidence="1">
    <location>
        <begin position="112"/>
        <end position="131"/>
    </location>
</feature>
<reference evidence="2 3" key="1">
    <citation type="submission" date="2019-03" db="EMBL/GenBank/DDBJ databases">
        <title>Genomics of glacier-inhabiting Cryobacterium strains.</title>
        <authorList>
            <person name="Liu Q."/>
            <person name="Xin Y.-H."/>
        </authorList>
    </citation>
    <scope>NUCLEOTIDE SEQUENCE [LARGE SCALE GENOMIC DNA]</scope>
    <source>
        <strain evidence="2 3">TMT1-51</strain>
    </source>
</reference>
<name>A0A4Y8JWT8_9MICO</name>
<keyword evidence="3" id="KW-1185">Reference proteome</keyword>
<organism evidence="2 3">
    <name type="scientific">Cryobacterium cryoconiti</name>
    <dbReference type="NCBI Taxonomy" id="1259239"/>
    <lineage>
        <taxon>Bacteria</taxon>
        <taxon>Bacillati</taxon>
        <taxon>Actinomycetota</taxon>
        <taxon>Actinomycetes</taxon>
        <taxon>Micrococcales</taxon>
        <taxon>Microbacteriaceae</taxon>
        <taxon>Cryobacterium</taxon>
    </lineage>
</organism>
<keyword evidence="1" id="KW-0812">Transmembrane</keyword>